<comment type="caution">
    <text evidence="7">The sequence shown here is derived from an EMBL/GenBank/DDBJ whole genome shotgun (WGS) entry which is preliminary data.</text>
</comment>
<keyword evidence="4 6" id="KW-0472">Membrane</keyword>
<name>A0AAD5LD50_PYTIN</name>
<feature type="transmembrane region" description="Helical" evidence="6">
    <location>
        <begin position="175"/>
        <end position="200"/>
    </location>
</feature>
<dbReference type="GO" id="GO:0015171">
    <property type="term" value="F:amino acid transmembrane transporter activity"/>
    <property type="evidence" value="ECO:0007669"/>
    <property type="project" value="TreeGrafter"/>
</dbReference>
<feature type="transmembrane region" description="Helical" evidence="6">
    <location>
        <begin position="448"/>
        <end position="471"/>
    </location>
</feature>
<dbReference type="Proteomes" id="UP001209570">
    <property type="component" value="Unassembled WGS sequence"/>
</dbReference>
<evidence type="ECO:0000256" key="1">
    <source>
        <dbReference type="ARBA" id="ARBA00004141"/>
    </source>
</evidence>
<keyword evidence="8" id="KW-1185">Reference proteome</keyword>
<feature type="transmembrane region" description="Helical" evidence="6">
    <location>
        <begin position="206"/>
        <end position="228"/>
    </location>
</feature>
<evidence type="ECO:0000313" key="8">
    <source>
        <dbReference type="Proteomes" id="UP001209570"/>
    </source>
</evidence>
<feature type="transmembrane region" description="Helical" evidence="6">
    <location>
        <begin position="508"/>
        <end position="527"/>
    </location>
</feature>
<protein>
    <recommendedName>
        <fullName evidence="9">Transmembrane protein</fullName>
    </recommendedName>
</protein>
<gene>
    <name evidence="7" type="ORF">P43SY_002974</name>
</gene>
<dbReference type="PANTHER" id="PTHR43243:SF11">
    <property type="entry name" value="AMINO ACID PERMEASE_ SLC12A DOMAIN-CONTAINING PROTEIN"/>
    <property type="match status" value="1"/>
</dbReference>
<evidence type="ECO:0000256" key="3">
    <source>
        <dbReference type="ARBA" id="ARBA00022989"/>
    </source>
</evidence>
<feature type="transmembrane region" description="Helical" evidence="6">
    <location>
        <begin position="277"/>
        <end position="303"/>
    </location>
</feature>
<dbReference type="GO" id="GO:0016020">
    <property type="term" value="C:membrane"/>
    <property type="evidence" value="ECO:0007669"/>
    <property type="project" value="UniProtKB-SubCell"/>
</dbReference>
<dbReference type="AlphaFoldDB" id="A0AAD5LD50"/>
<feature type="transmembrane region" description="Helical" evidence="6">
    <location>
        <begin position="380"/>
        <end position="403"/>
    </location>
</feature>
<proteinExistence type="predicted"/>
<accession>A0AAD5LD50</accession>
<keyword evidence="2 6" id="KW-0812">Transmembrane</keyword>
<feature type="transmembrane region" description="Helical" evidence="6">
    <location>
        <begin position="424"/>
        <end position="442"/>
    </location>
</feature>
<evidence type="ECO:0000256" key="5">
    <source>
        <dbReference type="SAM" id="MobiDB-lite"/>
    </source>
</evidence>
<organism evidence="7 8">
    <name type="scientific">Pythium insidiosum</name>
    <name type="common">Pythiosis disease agent</name>
    <dbReference type="NCBI Taxonomy" id="114742"/>
    <lineage>
        <taxon>Eukaryota</taxon>
        <taxon>Sar</taxon>
        <taxon>Stramenopiles</taxon>
        <taxon>Oomycota</taxon>
        <taxon>Peronosporomycetes</taxon>
        <taxon>Pythiales</taxon>
        <taxon>Pythiaceae</taxon>
        <taxon>Pythium</taxon>
    </lineage>
</organism>
<feature type="region of interest" description="Disordered" evidence="5">
    <location>
        <begin position="1"/>
        <end position="42"/>
    </location>
</feature>
<dbReference type="EMBL" id="JAKCXM010000276">
    <property type="protein sequence ID" value="KAJ0396867.1"/>
    <property type="molecule type" value="Genomic_DNA"/>
</dbReference>
<comment type="subcellular location">
    <subcellularLocation>
        <location evidence="1">Membrane</location>
        <topology evidence="1">Multi-pass membrane protein</topology>
    </subcellularLocation>
</comment>
<evidence type="ECO:0000256" key="4">
    <source>
        <dbReference type="ARBA" id="ARBA00023136"/>
    </source>
</evidence>
<sequence length="709" mass="78263">MDGDQDLHATLLSHQQPSSAMSSASDSDLASTASSVSAPDARTRTAQVRDFVIRGKKTEHKDLPAWMVPADGEARDILVPEEELHVIRGHRAAPKHRLGEWPSTAICGNDILASVLYSSGIVAAKAGKLTPVTQVLVSIVLYFFRYIYEEAVTAIPLNGGSYNVLLNTTSKRTAALAATLGIISYLATGVVSGTSAMQYLNTQVEIPIVFGTVALLFGFAMLCIIGIAESSTVALVIFVFHVFTLTMLSGLSIFHAITHPHIFWDNMKTDFPSVNVAGTLIQGNVLTAIFFGYSSAMLGITGFETSAQFVEEQERGVFRKTLRNMWVSATFYNILLSFLSLAVLPLDGDDGIYNHRDVVLARMGLVTAGKWLERWVSIDAFVVLAGGVLTSFVGITGLVRRLAFDRVLPHFLTTTNDWRGTNHYIILLFFALQSSLVIALNADASVLAGVFTFAFLGVMSLFAFGCILLKLKRSVMPRDVHAPWWSCIFGLIMVLLGLLGNLLGDPTIFTYFSLYFIVFASVMFLMLERVFILRILLYIMQGLCPSRSRPGDKGSRTGARGGRTIVSVLQTIHLPPIVFFLKAPDLSVLNKAILYVRENEQTHNLRVVHVYDEVAPHSKQRSDDDQRRRQHQQRTLRDLQDMVSVFDRMYPKLKIDFVAVGVPNGAFDASVVEWLSHELGVQPNMMFIRQPGNAQIHEVSALGVRVITR</sequence>
<dbReference type="Pfam" id="PF13520">
    <property type="entry name" value="AA_permease_2"/>
    <property type="match status" value="1"/>
</dbReference>
<feature type="transmembrane region" description="Helical" evidence="6">
    <location>
        <begin position="235"/>
        <end position="257"/>
    </location>
</feature>
<evidence type="ECO:0008006" key="9">
    <source>
        <dbReference type="Google" id="ProtNLM"/>
    </source>
</evidence>
<dbReference type="Gene3D" id="1.20.1740.10">
    <property type="entry name" value="Amino acid/polyamine transporter I"/>
    <property type="match status" value="1"/>
</dbReference>
<evidence type="ECO:0000256" key="2">
    <source>
        <dbReference type="ARBA" id="ARBA00022692"/>
    </source>
</evidence>
<evidence type="ECO:0000256" key="6">
    <source>
        <dbReference type="SAM" id="Phobius"/>
    </source>
</evidence>
<feature type="transmembrane region" description="Helical" evidence="6">
    <location>
        <begin position="324"/>
        <end position="344"/>
    </location>
</feature>
<keyword evidence="3 6" id="KW-1133">Transmembrane helix</keyword>
<feature type="transmembrane region" description="Helical" evidence="6">
    <location>
        <begin position="483"/>
        <end position="502"/>
    </location>
</feature>
<feature type="compositionally biased region" description="Low complexity" evidence="5">
    <location>
        <begin position="18"/>
        <end position="38"/>
    </location>
</feature>
<evidence type="ECO:0000313" key="7">
    <source>
        <dbReference type="EMBL" id="KAJ0396867.1"/>
    </source>
</evidence>
<dbReference type="PANTHER" id="PTHR43243">
    <property type="entry name" value="INNER MEMBRANE TRANSPORTER YGJI-RELATED"/>
    <property type="match status" value="1"/>
</dbReference>
<dbReference type="InterPro" id="IPR002293">
    <property type="entry name" value="AA/rel_permease1"/>
</dbReference>
<reference evidence="7" key="1">
    <citation type="submission" date="2021-12" db="EMBL/GenBank/DDBJ databases">
        <title>Prjna785345.</title>
        <authorList>
            <person name="Rujirawat T."/>
            <person name="Krajaejun T."/>
        </authorList>
    </citation>
    <scope>NUCLEOTIDE SEQUENCE</scope>
    <source>
        <strain evidence="7">Pi057C3</strain>
    </source>
</reference>